<dbReference type="SMART" id="SM00701">
    <property type="entry name" value="PGRP"/>
    <property type="match status" value="1"/>
</dbReference>
<dbReference type="SMART" id="SM00644">
    <property type="entry name" value="Ami_2"/>
    <property type="match status" value="1"/>
</dbReference>
<name>A0A1H3FML3_9ACTN</name>
<dbReference type="SUPFAM" id="SSF55846">
    <property type="entry name" value="N-acetylmuramoyl-L-alanine amidase-like"/>
    <property type="match status" value="1"/>
</dbReference>
<feature type="domain" description="Peptidoglycan recognition protein family" evidence="3">
    <location>
        <begin position="41"/>
        <end position="195"/>
    </location>
</feature>
<dbReference type="RefSeq" id="WP_091549982.1">
    <property type="nucleotide sequence ID" value="NZ_FNPH01000001.1"/>
</dbReference>
<dbReference type="Pfam" id="PF01510">
    <property type="entry name" value="Amidase_2"/>
    <property type="match status" value="1"/>
</dbReference>
<evidence type="ECO:0000259" key="2">
    <source>
        <dbReference type="SMART" id="SM00644"/>
    </source>
</evidence>
<sequence>MTHPAHPSRRRLLTGAAGLTGGLLIGGLIRPDAARAAVTPPRVYTRAEWGARPATGAIRYLDRQPDHIVVHHTAGTNVTDYSLAAAYRCSKWIQDLHMDQNGWIDSGQQLTISRGGYVMEGRQLSLRAIREGQHVSGAQTAGHNDHTIGIENEGIYVSAPVPAALFGSLVQTCAWLCQVYDLDPFAAIVGHRDYVATQCPGDVLYARLPELRQKVAAAL</sequence>
<gene>
    <name evidence="4" type="ORF">SAMN05444365_10186</name>
</gene>
<dbReference type="OrthoDB" id="514320at2"/>
<evidence type="ECO:0000313" key="4">
    <source>
        <dbReference type="EMBL" id="SDX92282.1"/>
    </source>
</evidence>
<dbReference type="GO" id="GO:0008270">
    <property type="term" value="F:zinc ion binding"/>
    <property type="evidence" value="ECO:0007669"/>
    <property type="project" value="InterPro"/>
</dbReference>
<comment type="similarity">
    <text evidence="1">Belongs to the N-acetylmuramoyl-L-alanine amidase 2 family.</text>
</comment>
<reference evidence="5" key="1">
    <citation type="submission" date="2016-10" db="EMBL/GenBank/DDBJ databases">
        <authorList>
            <person name="Varghese N."/>
            <person name="Submissions S."/>
        </authorList>
    </citation>
    <scope>NUCLEOTIDE SEQUENCE [LARGE SCALE GENOMIC DNA]</scope>
    <source>
        <strain evidence="5">DSM 45245</strain>
    </source>
</reference>
<dbReference type="STRING" id="405436.SAMN05444365_10186"/>
<accession>A0A1H3FML3</accession>
<protein>
    <submittedName>
        <fullName evidence="4">N-acetylmuramoyl-L-alanine amidase</fullName>
    </submittedName>
</protein>
<dbReference type="InterPro" id="IPR002502">
    <property type="entry name" value="Amidase_domain"/>
</dbReference>
<organism evidence="4 5">
    <name type="scientific">Micromonospora pattaloongensis</name>
    <dbReference type="NCBI Taxonomy" id="405436"/>
    <lineage>
        <taxon>Bacteria</taxon>
        <taxon>Bacillati</taxon>
        <taxon>Actinomycetota</taxon>
        <taxon>Actinomycetes</taxon>
        <taxon>Micromonosporales</taxon>
        <taxon>Micromonosporaceae</taxon>
        <taxon>Micromonospora</taxon>
    </lineage>
</organism>
<feature type="domain" description="N-acetylmuramoyl-L-alanine amidase" evidence="2">
    <location>
        <begin position="54"/>
        <end position="201"/>
    </location>
</feature>
<evidence type="ECO:0000259" key="3">
    <source>
        <dbReference type="SMART" id="SM00701"/>
    </source>
</evidence>
<dbReference type="GO" id="GO:0008745">
    <property type="term" value="F:N-acetylmuramoyl-L-alanine amidase activity"/>
    <property type="evidence" value="ECO:0007669"/>
    <property type="project" value="InterPro"/>
</dbReference>
<keyword evidence="5" id="KW-1185">Reference proteome</keyword>
<dbReference type="Gene3D" id="3.40.80.10">
    <property type="entry name" value="Peptidoglycan recognition protein-like"/>
    <property type="match status" value="1"/>
</dbReference>
<dbReference type="PROSITE" id="PS51318">
    <property type="entry name" value="TAT"/>
    <property type="match status" value="1"/>
</dbReference>
<dbReference type="InterPro" id="IPR015510">
    <property type="entry name" value="PGRP"/>
</dbReference>
<dbReference type="AlphaFoldDB" id="A0A1H3FML3"/>
<evidence type="ECO:0000313" key="5">
    <source>
        <dbReference type="Proteomes" id="UP000242415"/>
    </source>
</evidence>
<proteinExistence type="inferred from homology"/>
<dbReference type="InterPro" id="IPR036505">
    <property type="entry name" value="Amidase/PGRP_sf"/>
</dbReference>
<dbReference type="PANTHER" id="PTHR11022">
    <property type="entry name" value="PEPTIDOGLYCAN RECOGNITION PROTEIN"/>
    <property type="match status" value="1"/>
</dbReference>
<dbReference type="CDD" id="cd06583">
    <property type="entry name" value="PGRP"/>
    <property type="match status" value="1"/>
</dbReference>
<dbReference type="GO" id="GO:0009253">
    <property type="term" value="P:peptidoglycan catabolic process"/>
    <property type="evidence" value="ECO:0007669"/>
    <property type="project" value="InterPro"/>
</dbReference>
<evidence type="ECO:0000256" key="1">
    <source>
        <dbReference type="ARBA" id="ARBA00007553"/>
    </source>
</evidence>
<dbReference type="PANTHER" id="PTHR11022:SF41">
    <property type="entry name" value="PEPTIDOGLYCAN-RECOGNITION PROTEIN LC-RELATED"/>
    <property type="match status" value="1"/>
</dbReference>
<dbReference type="EMBL" id="FNPH01000001">
    <property type="protein sequence ID" value="SDX92282.1"/>
    <property type="molecule type" value="Genomic_DNA"/>
</dbReference>
<dbReference type="InterPro" id="IPR006619">
    <property type="entry name" value="PGRP_domain_met/bac"/>
</dbReference>
<dbReference type="InterPro" id="IPR006311">
    <property type="entry name" value="TAT_signal"/>
</dbReference>
<dbReference type="Proteomes" id="UP000242415">
    <property type="component" value="Unassembled WGS sequence"/>
</dbReference>